<dbReference type="Gene3D" id="3.40.50.720">
    <property type="entry name" value="NAD(P)-binding Rossmann-like Domain"/>
    <property type="match status" value="1"/>
</dbReference>
<evidence type="ECO:0008006" key="5">
    <source>
        <dbReference type="Google" id="ProtNLM"/>
    </source>
</evidence>
<dbReference type="OMA" id="PASYCVW"/>
<reference evidence="3 4" key="1">
    <citation type="journal article" date="2012" name="PLoS Pathog.">
        <title>Diverse lifestyles and strategies of plant pathogenesis encoded in the genomes of eighteen Dothideomycetes fungi.</title>
        <authorList>
            <person name="Ohm R.A."/>
            <person name="Feau N."/>
            <person name="Henrissat B."/>
            <person name="Schoch C.L."/>
            <person name="Horwitz B.A."/>
            <person name="Barry K.W."/>
            <person name="Condon B.J."/>
            <person name="Copeland A.C."/>
            <person name="Dhillon B."/>
            <person name="Glaser F."/>
            <person name="Hesse C.N."/>
            <person name="Kosti I."/>
            <person name="LaButti K."/>
            <person name="Lindquist E.A."/>
            <person name="Lucas S."/>
            <person name="Salamov A.A."/>
            <person name="Bradshaw R.E."/>
            <person name="Ciuffetti L."/>
            <person name="Hamelin R.C."/>
            <person name="Kema G.H.J."/>
            <person name="Lawrence C."/>
            <person name="Scott J.A."/>
            <person name="Spatafora J.W."/>
            <person name="Turgeon B.G."/>
            <person name="de Wit P.J.G.M."/>
            <person name="Zhong S."/>
            <person name="Goodwin S.B."/>
            <person name="Grigoriev I.V."/>
        </authorList>
    </citation>
    <scope>NUCLEOTIDE SEQUENCE [LARGE SCALE GENOMIC DNA]</scope>
    <source>
        <strain evidence="3 4">UAMH 10762</strain>
    </source>
</reference>
<dbReference type="CDD" id="cd05233">
    <property type="entry name" value="SDR_c"/>
    <property type="match status" value="1"/>
</dbReference>
<dbReference type="GeneID" id="19115447"/>
<dbReference type="InterPro" id="IPR036291">
    <property type="entry name" value="NAD(P)-bd_dom_sf"/>
</dbReference>
<dbReference type="RefSeq" id="XP_007674551.1">
    <property type="nucleotide sequence ID" value="XM_007676361.1"/>
</dbReference>
<dbReference type="GO" id="GO:0016491">
    <property type="term" value="F:oxidoreductase activity"/>
    <property type="evidence" value="ECO:0007669"/>
    <property type="project" value="UniProtKB-KW"/>
</dbReference>
<dbReference type="PANTHER" id="PTHR43669">
    <property type="entry name" value="5-KETO-D-GLUCONATE 5-REDUCTASE"/>
    <property type="match status" value="1"/>
</dbReference>
<organism evidence="3 4">
    <name type="scientific">Baudoinia panamericana (strain UAMH 10762)</name>
    <name type="common">Angels' share fungus</name>
    <name type="synonym">Baudoinia compniacensis (strain UAMH 10762)</name>
    <dbReference type="NCBI Taxonomy" id="717646"/>
    <lineage>
        <taxon>Eukaryota</taxon>
        <taxon>Fungi</taxon>
        <taxon>Dikarya</taxon>
        <taxon>Ascomycota</taxon>
        <taxon>Pezizomycotina</taxon>
        <taxon>Dothideomycetes</taxon>
        <taxon>Dothideomycetidae</taxon>
        <taxon>Mycosphaerellales</taxon>
        <taxon>Teratosphaeriaceae</taxon>
        <taxon>Baudoinia</taxon>
    </lineage>
</organism>
<dbReference type="PRINTS" id="PR00081">
    <property type="entry name" value="GDHRDH"/>
</dbReference>
<accession>M2NFX8</accession>
<keyword evidence="4" id="KW-1185">Reference proteome</keyword>
<dbReference type="InterPro" id="IPR002347">
    <property type="entry name" value="SDR_fam"/>
</dbReference>
<protein>
    <recommendedName>
        <fullName evidence="5">NAD(P)-binding protein</fullName>
    </recommendedName>
</protein>
<dbReference type="PANTHER" id="PTHR43669:SF3">
    <property type="entry name" value="ALCOHOL DEHYDROGENASE, PUTATIVE (AFU_ORTHOLOGUE AFUA_3G03445)-RELATED"/>
    <property type="match status" value="1"/>
</dbReference>
<feature type="non-terminal residue" evidence="3">
    <location>
        <position position="1"/>
    </location>
</feature>
<dbReference type="eggNOG" id="KOG1204">
    <property type="taxonomic scope" value="Eukaryota"/>
</dbReference>
<dbReference type="Pfam" id="PF00106">
    <property type="entry name" value="adh_short"/>
    <property type="match status" value="1"/>
</dbReference>
<evidence type="ECO:0000256" key="2">
    <source>
        <dbReference type="ARBA" id="ARBA00023002"/>
    </source>
</evidence>
<gene>
    <name evidence="3" type="ORF">BAUCODRAFT_55458</name>
</gene>
<keyword evidence="2" id="KW-0560">Oxidoreductase</keyword>
<dbReference type="SUPFAM" id="SSF51735">
    <property type="entry name" value="NAD(P)-binding Rossmann-fold domains"/>
    <property type="match status" value="1"/>
</dbReference>
<dbReference type="HOGENOM" id="CLU_010194_8_2_1"/>
<dbReference type="EMBL" id="KB445553">
    <property type="protein sequence ID" value="EMC97900.1"/>
    <property type="molecule type" value="Genomic_DNA"/>
</dbReference>
<evidence type="ECO:0000256" key="1">
    <source>
        <dbReference type="ARBA" id="ARBA00006484"/>
    </source>
</evidence>
<name>M2NFX8_BAUPA</name>
<sequence length="281" mass="30204">PPYTKTIHRTEYPAISPTNPANSASNKVVLVTGGSAGIGKEIARSFVQAGAKAVAILGRRENLLAEVKKELESLGTSRVISFKADVLEEEALEHAFASTAREVGKIDVVVANAGYLAAPVKLADADLSDWWKAFEVNIKGTLLTFRAWFPHAASNREGAPPTFISVNSGVAHMTPFPGWSNYAVSKLGSAQLIAALQVEHPELRIASFHPGVLGTEMNSKSGATFSLDDLSLPGGFAVWLASPRADFVGGRFFWAHWDVDEMARMQDDIVKNEELTMGLKG</sequence>
<comment type="similarity">
    <text evidence="1">Belongs to the short-chain dehydrogenases/reductases (SDR) family.</text>
</comment>
<dbReference type="KEGG" id="bcom:BAUCODRAFT_55458"/>
<evidence type="ECO:0000313" key="4">
    <source>
        <dbReference type="Proteomes" id="UP000011761"/>
    </source>
</evidence>
<dbReference type="AlphaFoldDB" id="M2NFX8"/>
<evidence type="ECO:0000313" key="3">
    <source>
        <dbReference type="EMBL" id="EMC97900.1"/>
    </source>
</evidence>
<proteinExistence type="inferred from homology"/>
<dbReference type="Proteomes" id="UP000011761">
    <property type="component" value="Unassembled WGS sequence"/>
</dbReference>
<feature type="non-terminal residue" evidence="3">
    <location>
        <position position="281"/>
    </location>
</feature>
<dbReference type="OrthoDB" id="1933717at2759"/>